<dbReference type="InterPro" id="IPR011129">
    <property type="entry name" value="CSD"/>
</dbReference>
<evidence type="ECO:0000313" key="2">
    <source>
        <dbReference type="EMBL" id="GIJ63135.1"/>
    </source>
</evidence>
<dbReference type="PRINTS" id="PR00050">
    <property type="entry name" value="COLDSHOCK"/>
</dbReference>
<dbReference type="Gene3D" id="2.40.50.140">
    <property type="entry name" value="Nucleic acid-binding proteins"/>
    <property type="match status" value="1"/>
</dbReference>
<dbReference type="EMBL" id="BOPG01000089">
    <property type="protein sequence ID" value="GIJ63135.1"/>
    <property type="molecule type" value="Genomic_DNA"/>
</dbReference>
<dbReference type="Pfam" id="PF00313">
    <property type="entry name" value="CSD"/>
    <property type="match status" value="1"/>
</dbReference>
<reference evidence="2" key="1">
    <citation type="submission" date="2021-01" db="EMBL/GenBank/DDBJ databases">
        <title>Whole genome shotgun sequence of Virgisporangium aurantiacum NBRC 16421.</title>
        <authorList>
            <person name="Komaki H."/>
            <person name="Tamura T."/>
        </authorList>
    </citation>
    <scope>NUCLEOTIDE SEQUENCE</scope>
    <source>
        <strain evidence="2">NBRC 16421</strain>
    </source>
</reference>
<evidence type="ECO:0000313" key="3">
    <source>
        <dbReference type="Proteomes" id="UP000612585"/>
    </source>
</evidence>
<dbReference type="AlphaFoldDB" id="A0A8J3ZJH8"/>
<dbReference type="InterPro" id="IPR002059">
    <property type="entry name" value="CSP_DNA-bd"/>
</dbReference>
<dbReference type="GO" id="GO:0003677">
    <property type="term" value="F:DNA binding"/>
    <property type="evidence" value="ECO:0007669"/>
    <property type="project" value="UniProtKB-KW"/>
</dbReference>
<evidence type="ECO:0000259" key="1">
    <source>
        <dbReference type="PROSITE" id="PS51857"/>
    </source>
</evidence>
<gene>
    <name evidence="2" type="ORF">Vau01_106510</name>
</gene>
<accession>A0A8J3ZJH8</accession>
<keyword evidence="2" id="KW-0238">DNA-binding</keyword>
<dbReference type="SUPFAM" id="SSF50249">
    <property type="entry name" value="Nucleic acid-binding proteins"/>
    <property type="match status" value="1"/>
</dbReference>
<dbReference type="CDD" id="cd04458">
    <property type="entry name" value="CSP_CDS"/>
    <property type="match status" value="1"/>
</dbReference>
<protein>
    <submittedName>
        <fullName evidence="2">DNA-binding protein</fullName>
    </submittedName>
</protein>
<dbReference type="InterPro" id="IPR012340">
    <property type="entry name" value="NA-bd_OB-fold"/>
</dbReference>
<dbReference type="Proteomes" id="UP000612585">
    <property type="component" value="Unassembled WGS sequence"/>
</dbReference>
<name>A0A8J3ZJH8_9ACTN</name>
<dbReference type="SMART" id="SM00357">
    <property type="entry name" value="CSP"/>
    <property type="match status" value="1"/>
</dbReference>
<keyword evidence="3" id="KW-1185">Reference proteome</keyword>
<dbReference type="PROSITE" id="PS51857">
    <property type="entry name" value="CSD_2"/>
    <property type="match status" value="1"/>
</dbReference>
<feature type="domain" description="CSD" evidence="1">
    <location>
        <begin position="7"/>
        <end position="71"/>
    </location>
</feature>
<dbReference type="PANTHER" id="PTHR46565:SF27">
    <property type="entry name" value="COLD SHOCK DOMAIN-CONTAINING PROTEIN 3-LIKE"/>
    <property type="match status" value="1"/>
</dbReference>
<dbReference type="PANTHER" id="PTHR46565">
    <property type="entry name" value="COLD SHOCK DOMAIN PROTEIN 2"/>
    <property type="match status" value="1"/>
</dbReference>
<organism evidence="2 3">
    <name type="scientific">Virgisporangium aurantiacum</name>
    <dbReference type="NCBI Taxonomy" id="175570"/>
    <lineage>
        <taxon>Bacteria</taxon>
        <taxon>Bacillati</taxon>
        <taxon>Actinomycetota</taxon>
        <taxon>Actinomycetes</taxon>
        <taxon>Micromonosporales</taxon>
        <taxon>Micromonosporaceae</taxon>
        <taxon>Virgisporangium</taxon>
    </lineage>
</organism>
<comment type="caution">
    <text evidence="2">The sequence shown here is derived from an EMBL/GenBank/DDBJ whole genome shotgun (WGS) entry which is preliminary data.</text>
</comment>
<proteinExistence type="predicted"/>
<sequence>MGGTMDVTTGRVVRFDRGRGYGFIAPDGGGDDVFVHTNDLEADGHAVAVGTRVRFQIVDGGRGLKAFDVRVLADDGSNGAATPVVRAPQVVPAPPTPEVDDEFDVLSEKEFVAEVTELLVNAGPTLTAGQIVDIRKALAGFARAHGWVE</sequence>